<comment type="caution">
    <text evidence="1">The sequence shown here is derived from an EMBL/GenBank/DDBJ whole genome shotgun (WGS) entry which is preliminary data.</text>
</comment>
<accession>A0ABR3EPF1</accession>
<name>A0ABR3EPF1_9AGAR</name>
<gene>
    <name evidence="1" type="ORF">V5O48_017263</name>
</gene>
<organism evidence="1 2">
    <name type="scientific">Marasmius crinis-equi</name>
    <dbReference type="NCBI Taxonomy" id="585013"/>
    <lineage>
        <taxon>Eukaryota</taxon>
        <taxon>Fungi</taxon>
        <taxon>Dikarya</taxon>
        <taxon>Basidiomycota</taxon>
        <taxon>Agaricomycotina</taxon>
        <taxon>Agaricomycetes</taxon>
        <taxon>Agaricomycetidae</taxon>
        <taxon>Agaricales</taxon>
        <taxon>Marasmiineae</taxon>
        <taxon>Marasmiaceae</taxon>
        <taxon>Marasmius</taxon>
    </lineage>
</organism>
<dbReference type="InterPro" id="IPR032675">
    <property type="entry name" value="LRR_dom_sf"/>
</dbReference>
<reference evidence="1 2" key="1">
    <citation type="submission" date="2024-02" db="EMBL/GenBank/DDBJ databases">
        <title>A draft genome for the cacao thread blight pathogen Marasmius crinis-equi.</title>
        <authorList>
            <person name="Cohen S.P."/>
            <person name="Baruah I.K."/>
            <person name="Amoako-Attah I."/>
            <person name="Bukari Y."/>
            <person name="Meinhardt L.W."/>
            <person name="Bailey B.A."/>
        </authorList>
    </citation>
    <scope>NUCLEOTIDE SEQUENCE [LARGE SCALE GENOMIC DNA]</scope>
    <source>
        <strain evidence="1 2">GH-76</strain>
    </source>
</reference>
<dbReference type="EMBL" id="JBAHYK010002589">
    <property type="protein sequence ID" value="KAL0564777.1"/>
    <property type="molecule type" value="Genomic_DNA"/>
</dbReference>
<dbReference type="Proteomes" id="UP001465976">
    <property type="component" value="Unassembled WGS sequence"/>
</dbReference>
<keyword evidence="2" id="KW-1185">Reference proteome</keyword>
<dbReference type="Gene3D" id="3.80.10.10">
    <property type="entry name" value="Ribonuclease Inhibitor"/>
    <property type="match status" value="1"/>
</dbReference>
<proteinExistence type="predicted"/>
<sequence length="464" mass="52814">MITLDELSVDLLSEIFSLIHDSSRHTIFSLLRVNKAVSGATLPFVYRECTFDFSQNVRNSRKGQASDTTPFISSLEKLASLLELNPKPDAAIWRGVRKVTVHSSSVVWEGEDRRSSRFGAEPPFVPSEELVQAKWRPFVEFLSRIINLCEVVFDCPERVPAILLKALEEKHPSCRLHVKNWTRVRCDVKVGDPYEETLARSPCLRSLEGHFLTGGPRISYNHSAFERILALAPNLEAMSYSTRSAGGCVVYGIDPEQEAEAKRERQKFAVVNPVRKSRMRRIRYNSLHSSVIQSWETFFDPRKLETLDLKTLDNTEWMGYARDNGIFGGLKHLSFRITHYPQYSSQSLEEFKASLADFLDSCYALESLSIVSYHGYIDLPSILDRHGESLRSLGLHQVEGTQNTRPALTRDDLKLIRSKAPSLECLEFDVNRTINPSANESETYRVVSSFPDLRHLTLHYDLGI</sequence>
<evidence type="ECO:0008006" key="3">
    <source>
        <dbReference type="Google" id="ProtNLM"/>
    </source>
</evidence>
<evidence type="ECO:0000313" key="2">
    <source>
        <dbReference type="Proteomes" id="UP001465976"/>
    </source>
</evidence>
<protein>
    <recommendedName>
        <fullName evidence="3">F-box domain-containing protein</fullName>
    </recommendedName>
</protein>
<evidence type="ECO:0000313" key="1">
    <source>
        <dbReference type="EMBL" id="KAL0564777.1"/>
    </source>
</evidence>